<protein>
    <submittedName>
        <fullName evidence="8">RagB/SusD family nutrient uptake outer membrane protein</fullName>
    </submittedName>
</protein>
<dbReference type="Pfam" id="PF07980">
    <property type="entry name" value="SusD_RagB"/>
    <property type="match status" value="1"/>
</dbReference>
<dbReference type="InterPro" id="IPR033985">
    <property type="entry name" value="SusD-like_N"/>
</dbReference>
<keyword evidence="5" id="KW-0998">Cell outer membrane</keyword>
<dbReference type="Proteomes" id="UP001220610">
    <property type="component" value="Chromosome"/>
</dbReference>
<feature type="domain" description="RagB/SusD" evidence="6">
    <location>
        <begin position="347"/>
        <end position="418"/>
    </location>
</feature>
<evidence type="ECO:0000313" key="8">
    <source>
        <dbReference type="EMBL" id="WEK38246.1"/>
    </source>
</evidence>
<dbReference type="PROSITE" id="PS51257">
    <property type="entry name" value="PROKAR_LIPOPROTEIN"/>
    <property type="match status" value="1"/>
</dbReference>
<evidence type="ECO:0000256" key="1">
    <source>
        <dbReference type="ARBA" id="ARBA00004442"/>
    </source>
</evidence>
<gene>
    <name evidence="8" type="ORF">P0Y53_12130</name>
</gene>
<dbReference type="EMBL" id="CP119311">
    <property type="protein sequence ID" value="WEK38246.1"/>
    <property type="molecule type" value="Genomic_DNA"/>
</dbReference>
<evidence type="ECO:0000256" key="2">
    <source>
        <dbReference type="ARBA" id="ARBA00006275"/>
    </source>
</evidence>
<dbReference type="InterPro" id="IPR011990">
    <property type="entry name" value="TPR-like_helical_dom_sf"/>
</dbReference>
<dbReference type="GO" id="GO:0009279">
    <property type="term" value="C:cell outer membrane"/>
    <property type="evidence" value="ECO:0007669"/>
    <property type="project" value="UniProtKB-SubCell"/>
</dbReference>
<evidence type="ECO:0000259" key="6">
    <source>
        <dbReference type="Pfam" id="PF07980"/>
    </source>
</evidence>
<dbReference type="Pfam" id="PF14322">
    <property type="entry name" value="SusD-like_3"/>
    <property type="match status" value="1"/>
</dbReference>
<proteinExistence type="inferred from homology"/>
<dbReference type="Gene3D" id="1.25.40.390">
    <property type="match status" value="1"/>
</dbReference>
<evidence type="ECO:0000313" key="9">
    <source>
        <dbReference type="Proteomes" id="UP001220610"/>
    </source>
</evidence>
<name>A0AAJ5WU34_9BACT</name>
<reference evidence="8" key="1">
    <citation type="submission" date="2023-03" db="EMBL/GenBank/DDBJ databases">
        <title>Andean soil-derived lignocellulolytic bacterial consortium as a source of novel taxa and putative plastic-active enzymes.</title>
        <authorList>
            <person name="Diaz-Garcia L."/>
            <person name="Chuvochina M."/>
            <person name="Feuerriegel G."/>
            <person name="Bunk B."/>
            <person name="Sproer C."/>
            <person name="Streit W.R."/>
            <person name="Rodriguez L.M."/>
            <person name="Overmann J."/>
            <person name="Jimenez D.J."/>
        </authorList>
    </citation>
    <scope>NUCLEOTIDE SEQUENCE</scope>
    <source>
        <strain evidence="8">MAG 7</strain>
    </source>
</reference>
<evidence type="ECO:0000256" key="3">
    <source>
        <dbReference type="ARBA" id="ARBA00022729"/>
    </source>
</evidence>
<dbReference type="AlphaFoldDB" id="A0AAJ5WU34"/>
<comment type="similarity">
    <text evidence="2">Belongs to the SusD family.</text>
</comment>
<dbReference type="InterPro" id="IPR012944">
    <property type="entry name" value="SusD_RagB_dom"/>
</dbReference>
<keyword evidence="4" id="KW-0472">Membrane</keyword>
<evidence type="ECO:0000256" key="5">
    <source>
        <dbReference type="ARBA" id="ARBA00023237"/>
    </source>
</evidence>
<sequence length="466" mass="52043">MRLLLLIICCGGLSMGCRRSGFLSEKPDQRLAEPNTIEQFQAILDNDYIMNGSVGRSRGVDPCLLIAGSDDSWFPSDILEAATIHDPYFRYLYSFNDQLAATGADANWNVVYQAVFYANVVLDGIEKIERTAANQAAHDQVKGSALFYRARYFYQLAQVYGQPYVPATAGADLGIVLRLEPDINESIQRSTVIQTYHRILADARAAIPLLPLQSASPYKTRPCRPAGYALLAKTCLLLQDYEGARNYADSCLRLQSSLMDFSTLDGSLPYPIPRTNPETIFHSMTLGNPAFTISMSMARIDSNLYSSYAPGDLRRELFFTKGPAGEPYFRGSYDGSDWYFSGIAVDEVLLIRAEANARTQQLSAAMDDLNRLLEKRWKKDGSFQPLTAGTAGEALALVLQERRKELVQRGTRWTDLRRLNAGGAGIRIERWLAGRQYLLLPGDPRFTYLLPAEVMAFHPELPQTPR</sequence>
<organism evidence="8 9">
    <name type="scientific">Candidatus Pseudobacter hemicellulosilyticus</name>
    <dbReference type="NCBI Taxonomy" id="3121375"/>
    <lineage>
        <taxon>Bacteria</taxon>
        <taxon>Pseudomonadati</taxon>
        <taxon>Bacteroidota</taxon>
        <taxon>Chitinophagia</taxon>
        <taxon>Chitinophagales</taxon>
        <taxon>Chitinophagaceae</taxon>
        <taxon>Pseudobacter</taxon>
    </lineage>
</organism>
<dbReference type="SUPFAM" id="SSF48452">
    <property type="entry name" value="TPR-like"/>
    <property type="match status" value="1"/>
</dbReference>
<evidence type="ECO:0000259" key="7">
    <source>
        <dbReference type="Pfam" id="PF14322"/>
    </source>
</evidence>
<keyword evidence="3" id="KW-0732">Signal</keyword>
<comment type="subcellular location">
    <subcellularLocation>
        <location evidence="1">Cell outer membrane</location>
    </subcellularLocation>
</comment>
<accession>A0AAJ5WU34</accession>
<feature type="domain" description="SusD-like N-terminal" evidence="7">
    <location>
        <begin position="22"/>
        <end position="235"/>
    </location>
</feature>
<evidence type="ECO:0000256" key="4">
    <source>
        <dbReference type="ARBA" id="ARBA00023136"/>
    </source>
</evidence>